<feature type="region of interest" description="Disordered" evidence="1">
    <location>
        <begin position="1"/>
        <end position="23"/>
    </location>
</feature>
<organism evidence="3 4">
    <name type="scientific">Emergomyces pasteurianus Ep9510</name>
    <dbReference type="NCBI Taxonomy" id="1447872"/>
    <lineage>
        <taxon>Eukaryota</taxon>
        <taxon>Fungi</taxon>
        <taxon>Dikarya</taxon>
        <taxon>Ascomycota</taxon>
        <taxon>Pezizomycotina</taxon>
        <taxon>Eurotiomycetes</taxon>
        <taxon>Eurotiomycetidae</taxon>
        <taxon>Onygenales</taxon>
        <taxon>Ajellomycetaceae</taxon>
        <taxon>Emergomyces</taxon>
    </lineage>
</organism>
<reference evidence="3 4" key="1">
    <citation type="submission" date="2015-07" db="EMBL/GenBank/DDBJ databases">
        <title>Emmonsia species relationships and genome sequence.</title>
        <authorList>
            <consortium name="The Broad Institute Genomics Platform"/>
            <person name="Cuomo C.A."/>
            <person name="Munoz J.F."/>
            <person name="Imamovic A."/>
            <person name="Priest M.E."/>
            <person name="Young S."/>
            <person name="Clay O.K."/>
            <person name="McEwen J.G."/>
        </authorList>
    </citation>
    <scope>NUCLEOTIDE SEQUENCE [LARGE SCALE GENOMIC DNA]</scope>
    <source>
        <strain evidence="3 4">UAMH 9510</strain>
    </source>
</reference>
<gene>
    <name evidence="3" type="ORF">AJ78_05616</name>
</gene>
<comment type="caution">
    <text evidence="3">The sequence shown here is derived from an EMBL/GenBank/DDBJ whole genome shotgun (WGS) entry which is preliminary data.</text>
</comment>
<dbReference type="AlphaFoldDB" id="A0A1J9Q1E7"/>
<dbReference type="Proteomes" id="UP000182235">
    <property type="component" value="Unassembled WGS sequence"/>
</dbReference>
<dbReference type="OrthoDB" id="4188860at2759"/>
<feature type="domain" description="Myb-like" evidence="2">
    <location>
        <begin position="63"/>
        <end position="112"/>
    </location>
</feature>
<name>A0A1J9Q1E7_9EURO</name>
<evidence type="ECO:0000259" key="2">
    <source>
        <dbReference type="PROSITE" id="PS50090"/>
    </source>
</evidence>
<dbReference type="InterPro" id="IPR001005">
    <property type="entry name" value="SANT/Myb"/>
</dbReference>
<accession>A0A1J9Q1E7</accession>
<evidence type="ECO:0000313" key="3">
    <source>
        <dbReference type="EMBL" id="OJD14003.1"/>
    </source>
</evidence>
<keyword evidence="4" id="KW-1185">Reference proteome</keyword>
<protein>
    <recommendedName>
        <fullName evidence="2">Myb-like domain-containing protein</fullName>
    </recommendedName>
</protein>
<sequence length="120" mass="13763">MPSFEPPGASNTELPRHFTTPPYVDSGNYSATVSLVRINAANMQATTVHIESVSVDEDQMIVEPDRKRSRWSREEDERLKDLKTRGRCWWETEQQFPLRGLSALQQRWSSKLQAGVITDD</sequence>
<proteinExistence type="predicted"/>
<dbReference type="PROSITE" id="PS50090">
    <property type="entry name" value="MYB_LIKE"/>
    <property type="match status" value="1"/>
</dbReference>
<evidence type="ECO:0000313" key="4">
    <source>
        <dbReference type="Proteomes" id="UP000182235"/>
    </source>
</evidence>
<evidence type="ECO:0000256" key="1">
    <source>
        <dbReference type="SAM" id="MobiDB-lite"/>
    </source>
</evidence>
<dbReference type="EMBL" id="LGRN01000252">
    <property type="protein sequence ID" value="OJD14003.1"/>
    <property type="molecule type" value="Genomic_DNA"/>
</dbReference>
<dbReference type="VEuPathDB" id="FungiDB:AJ78_05616"/>